<dbReference type="Proteomes" id="UP000823851">
    <property type="component" value="Unassembled WGS sequence"/>
</dbReference>
<proteinExistence type="inferred from homology"/>
<comment type="caution">
    <text evidence="14">The sequence shown here is derived from an EMBL/GenBank/DDBJ whole genome shotgun (WGS) entry which is preliminary data.</text>
</comment>
<keyword evidence="3 11" id="KW-0808">Transferase</keyword>
<dbReference type="Pfam" id="PF20259">
    <property type="entry name" value="tRNA_Me_trans_M"/>
    <property type="match status" value="1"/>
</dbReference>
<evidence type="ECO:0000313" key="15">
    <source>
        <dbReference type="Proteomes" id="UP000823851"/>
    </source>
</evidence>
<evidence type="ECO:0000256" key="6">
    <source>
        <dbReference type="ARBA" id="ARBA00022840"/>
    </source>
</evidence>
<dbReference type="InterPro" id="IPR046885">
    <property type="entry name" value="MnmA-like_C"/>
</dbReference>
<dbReference type="InterPro" id="IPR014729">
    <property type="entry name" value="Rossmann-like_a/b/a_fold"/>
</dbReference>
<keyword evidence="4 11" id="KW-0819">tRNA processing</keyword>
<keyword evidence="6 11" id="KW-0067">ATP-binding</keyword>
<dbReference type="PANTHER" id="PTHR11933:SF5">
    <property type="entry name" value="MITOCHONDRIAL TRNA-SPECIFIC 2-THIOURIDYLASE 1"/>
    <property type="match status" value="1"/>
</dbReference>
<keyword evidence="1 11" id="KW-0963">Cytoplasm</keyword>
<sequence>MGRKVIVGMSGGVDSSVAALLLKEQGYEVIGVTMQIWQEGRSGAQENCACSAFQEQQGTRSAFRKQQGACSVFRDRKGADDGREDTGCCGLSAVEDARRVADHLGIPYYVMNFKKEFRQHVMDYFVEEYLRGRTPNPCIACNRYVKWEALLDKSLAIGADYIATGHYARIDRLGNGRYCIRNSVTAAKDQTYALYALTQDQLAHTLMPVGAYTKEQIRQMALDAGLPVAHKKDSQEICFIPDHDYASFIERERGGQVPGPGNFVSVSGEVLGRHKGITHYTVGQRKGLNLSMGRPVFVTAIRPETNEVVIGEAGDVFTDHLTCSGLNFMAIPDLKEPRRAAAKIRYAHAGAPCLMERIGPDRLRVTFDEPVRAVTPGQAVVFYDGEYVLGGGTIERYS</sequence>
<evidence type="ECO:0000256" key="10">
    <source>
        <dbReference type="ARBA" id="ARBA00056575"/>
    </source>
</evidence>
<dbReference type="GO" id="GO:0002143">
    <property type="term" value="P:tRNA wobble position uridine thiolation"/>
    <property type="evidence" value="ECO:0007669"/>
    <property type="project" value="TreeGrafter"/>
</dbReference>
<dbReference type="GO" id="GO:0000049">
    <property type="term" value="F:tRNA binding"/>
    <property type="evidence" value="ECO:0007669"/>
    <property type="project" value="UniProtKB-KW"/>
</dbReference>
<dbReference type="HAMAP" id="MF_00144">
    <property type="entry name" value="tRNA_thiouridyl_MnmA"/>
    <property type="match status" value="1"/>
</dbReference>
<keyword evidence="8 11" id="KW-1015">Disulfide bond</keyword>
<accession>A0A9D2R2K0</accession>
<comment type="similarity">
    <text evidence="11">Belongs to the MnmA/TRMU family.</text>
</comment>
<dbReference type="InterPro" id="IPR023382">
    <property type="entry name" value="MnmA-like_central_sf"/>
</dbReference>
<feature type="active site" description="Nucleophile" evidence="11">
    <location>
        <position position="141"/>
    </location>
</feature>
<dbReference type="NCBIfam" id="TIGR00420">
    <property type="entry name" value="trmU"/>
    <property type="match status" value="1"/>
</dbReference>
<feature type="binding site" evidence="11">
    <location>
        <position position="34"/>
    </location>
    <ligand>
        <name>ATP</name>
        <dbReference type="ChEBI" id="CHEBI:30616"/>
    </ligand>
</feature>
<keyword evidence="2 11" id="KW-0820">tRNA-binding</keyword>
<feature type="binding site" evidence="11">
    <location>
        <position position="165"/>
    </location>
    <ligand>
        <name>ATP</name>
        <dbReference type="ChEBI" id="CHEBI:30616"/>
    </ligand>
</feature>
<feature type="site" description="Interaction with tRNA" evidence="11">
    <location>
        <position position="378"/>
    </location>
</feature>
<dbReference type="SUPFAM" id="SSF52402">
    <property type="entry name" value="Adenine nucleotide alpha hydrolases-like"/>
    <property type="match status" value="1"/>
</dbReference>
<feature type="domain" description="tRNA-specific 2-thiouridylase MnmA-like C-terminal" evidence="12">
    <location>
        <begin position="319"/>
        <end position="394"/>
    </location>
</feature>
<protein>
    <recommendedName>
        <fullName evidence="11">tRNA-specific 2-thiouridylase MnmA</fullName>
        <ecNumber evidence="11">2.8.1.13</ecNumber>
    </recommendedName>
</protein>
<dbReference type="Gene3D" id="2.30.30.280">
    <property type="entry name" value="Adenine nucleotide alpha hydrolases-like domains"/>
    <property type="match status" value="1"/>
</dbReference>
<dbReference type="GO" id="GO:0005524">
    <property type="term" value="F:ATP binding"/>
    <property type="evidence" value="ECO:0007669"/>
    <property type="project" value="UniProtKB-KW"/>
</dbReference>
<evidence type="ECO:0000256" key="8">
    <source>
        <dbReference type="ARBA" id="ARBA00023157"/>
    </source>
</evidence>
<evidence type="ECO:0000256" key="2">
    <source>
        <dbReference type="ARBA" id="ARBA00022555"/>
    </source>
</evidence>
<comment type="function">
    <text evidence="10 11">Catalyzes the 2-thiolation of uridine at the wobble position (U34) of tRNA, leading to the formation of s(2)U34.</text>
</comment>
<feature type="region of interest" description="Interaction with tRNA" evidence="11">
    <location>
        <begin position="188"/>
        <end position="190"/>
    </location>
</feature>
<gene>
    <name evidence="11 14" type="primary">mnmA</name>
    <name evidence="14" type="ORF">H9912_07265</name>
</gene>
<evidence type="ECO:0000313" key="14">
    <source>
        <dbReference type="EMBL" id="HJD31726.1"/>
    </source>
</evidence>
<dbReference type="PANTHER" id="PTHR11933">
    <property type="entry name" value="TRNA 5-METHYLAMINOMETHYL-2-THIOURIDYLATE -METHYLTRANSFERASE"/>
    <property type="match status" value="1"/>
</dbReference>
<dbReference type="AlphaFoldDB" id="A0A9D2R2K0"/>
<reference evidence="14" key="2">
    <citation type="submission" date="2021-04" db="EMBL/GenBank/DDBJ databases">
        <authorList>
            <person name="Gilroy R."/>
        </authorList>
    </citation>
    <scope>NUCLEOTIDE SEQUENCE</scope>
    <source>
        <strain evidence="14">ChiHjej8B7-25341</strain>
    </source>
</reference>
<dbReference type="GO" id="GO:0103016">
    <property type="term" value="F:tRNA-uridine 2-sulfurtransferase activity"/>
    <property type="evidence" value="ECO:0007669"/>
    <property type="project" value="UniProtKB-EC"/>
</dbReference>
<dbReference type="FunFam" id="2.40.30.10:FF:000023">
    <property type="entry name" value="tRNA-specific 2-thiouridylase MnmA"/>
    <property type="match status" value="1"/>
</dbReference>
<dbReference type="Pfam" id="PF20258">
    <property type="entry name" value="tRNA_Me_trans_C"/>
    <property type="match status" value="1"/>
</dbReference>
<dbReference type="NCBIfam" id="NF001138">
    <property type="entry name" value="PRK00143.1"/>
    <property type="match status" value="1"/>
</dbReference>
<keyword evidence="7 11" id="KW-0694">RNA-binding</keyword>
<feature type="region of interest" description="Interaction with tRNA" evidence="11">
    <location>
        <begin position="345"/>
        <end position="346"/>
    </location>
</feature>
<dbReference type="InterPro" id="IPR004506">
    <property type="entry name" value="MnmA-like"/>
</dbReference>
<comment type="subcellular location">
    <subcellularLocation>
        <location evidence="11">Cytoplasm</location>
    </subcellularLocation>
</comment>
<evidence type="ECO:0000259" key="12">
    <source>
        <dbReference type="Pfam" id="PF20258"/>
    </source>
</evidence>
<evidence type="ECO:0000256" key="3">
    <source>
        <dbReference type="ARBA" id="ARBA00022679"/>
    </source>
</evidence>
<feature type="domain" description="tRNA-specific 2-thiouridylase MnmA-like central" evidence="13">
    <location>
        <begin position="248"/>
        <end position="312"/>
    </location>
</feature>
<dbReference type="Gene3D" id="2.40.30.10">
    <property type="entry name" value="Translation factors"/>
    <property type="match status" value="1"/>
</dbReference>
<comment type="caution">
    <text evidence="11">Lacks conserved residue(s) required for the propagation of feature annotation.</text>
</comment>
<evidence type="ECO:0000256" key="11">
    <source>
        <dbReference type="HAMAP-Rule" id="MF_00144"/>
    </source>
</evidence>
<evidence type="ECO:0000259" key="13">
    <source>
        <dbReference type="Pfam" id="PF20259"/>
    </source>
</evidence>
<evidence type="ECO:0000256" key="5">
    <source>
        <dbReference type="ARBA" id="ARBA00022741"/>
    </source>
</evidence>
<dbReference type="EC" id="2.8.1.13" evidence="11"/>
<organism evidence="14 15">
    <name type="scientific">Candidatus Eisenbergiella stercorigallinarum</name>
    <dbReference type="NCBI Taxonomy" id="2838557"/>
    <lineage>
        <taxon>Bacteria</taxon>
        <taxon>Bacillati</taxon>
        <taxon>Bacillota</taxon>
        <taxon>Clostridia</taxon>
        <taxon>Lachnospirales</taxon>
        <taxon>Lachnospiraceae</taxon>
        <taxon>Eisenbergiella</taxon>
    </lineage>
</organism>
<evidence type="ECO:0000256" key="4">
    <source>
        <dbReference type="ARBA" id="ARBA00022694"/>
    </source>
</evidence>
<dbReference type="GO" id="GO:0005737">
    <property type="term" value="C:cytoplasm"/>
    <property type="evidence" value="ECO:0007669"/>
    <property type="project" value="UniProtKB-SubCell"/>
</dbReference>
<feature type="disulfide bond" description="Alternate" evidence="11">
    <location>
        <begin position="141"/>
        <end position="238"/>
    </location>
</feature>
<evidence type="ECO:0000256" key="9">
    <source>
        <dbReference type="ARBA" id="ARBA00051542"/>
    </source>
</evidence>
<feature type="binding site" evidence="11">
    <location>
        <begin position="8"/>
        <end position="15"/>
    </location>
    <ligand>
        <name>ATP</name>
        <dbReference type="ChEBI" id="CHEBI:30616"/>
    </ligand>
</feature>
<evidence type="ECO:0000256" key="7">
    <source>
        <dbReference type="ARBA" id="ARBA00022884"/>
    </source>
</evidence>
<dbReference type="Gene3D" id="3.40.50.620">
    <property type="entry name" value="HUPs"/>
    <property type="match status" value="1"/>
</dbReference>
<dbReference type="InterPro" id="IPR046884">
    <property type="entry name" value="MnmA-like_central"/>
</dbReference>
<dbReference type="FunFam" id="2.30.30.280:FF:000001">
    <property type="entry name" value="tRNA-specific 2-thiouridylase MnmA"/>
    <property type="match status" value="1"/>
</dbReference>
<feature type="site" description="Interaction with tRNA" evidence="11">
    <location>
        <position position="166"/>
    </location>
</feature>
<dbReference type="Pfam" id="PF03054">
    <property type="entry name" value="tRNA_Me_trans"/>
    <property type="match status" value="2"/>
</dbReference>
<comment type="catalytic activity">
    <reaction evidence="9 11">
        <text>S-sulfanyl-L-cysteinyl-[protein] + uridine(34) in tRNA + AH2 + ATP = 2-thiouridine(34) in tRNA + L-cysteinyl-[protein] + A + AMP + diphosphate + H(+)</text>
        <dbReference type="Rhea" id="RHEA:47032"/>
        <dbReference type="Rhea" id="RHEA-COMP:10131"/>
        <dbReference type="Rhea" id="RHEA-COMP:11726"/>
        <dbReference type="Rhea" id="RHEA-COMP:11727"/>
        <dbReference type="Rhea" id="RHEA-COMP:11728"/>
        <dbReference type="ChEBI" id="CHEBI:13193"/>
        <dbReference type="ChEBI" id="CHEBI:15378"/>
        <dbReference type="ChEBI" id="CHEBI:17499"/>
        <dbReference type="ChEBI" id="CHEBI:29950"/>
        <dbReference type="ChEBI" id="CHEBI:30616"/>
        <dbReference type="ChEBI" id="CHEBI:33019"/>
        <dbReference type="ChEBI" id="CHEBI:61963"/>
        <dbReference type="ChEBI" id="CHEBI:65315"/>
        <dbReference type="ChEBI" id="CHEBI:87170"/>
        <dbReference type="ChEBI" id="CHEBI:456215"/>
        <dbReference type="EC" id="2.8.1.13"/>
    </reaction>
</comment>
<keyword evidence="5 11" id="KW-0547">Nucleotide-binding</keyword>
<reference evidence="14" key="1">
    <citation type="journal article" date="2021" name="PeerJ">
        <title>Extensive microbial diversity within the chicken gut microbiome revealed by metagenomics and culture.</title>
        <authorList>
            <person name="Gilroy R."/>
            <person name="Ravi A."/>
            <person name="Getino M."/>
            <person name="Pursley I."/>
            <person name="Horton D.L."/>
            <person name="Alikhan N.F."/>
            <person name="Baker D."/>
            <person name="Gharbi K."/>
            <person name="Hall N."/>
            <person name="Watson M."/>
            <person name="Adriaenssens E.M."/>
            <person name="Foster-Nyarko E."/>
            <person name="Jarju S."/>
            <person name="Secka A."/>
            <person name="Antonio M."/>
            <person name="Oren A."/>
            <person name="Chaudhuri R.R."/>
            <person name="La Ragione R."/>
            <person name="Hildebrand F."/>
            <person name="Pallen M.J."/>
        </authorList>
    </citation>
    <scope>NUCLEOTIDE SEQUENCE</scope>
    <source>
        <strain evidence="14">ChiHjej8B7-25341</strain>
    </source>
</reference>
<feature type="active site" description="Cysteine persulfide intermediate" evidence="11">
    <location>
        <position position="238"/>
    </location>
</feature>
<name>A0A9D2R2K0_9FIRM</name>
<evidence type="ECO:0000256" key="1">
    <source>
        <dbReference type="ARBA" id="ARBA00022490"/>
    </source>
</evidence>
<dbReference type="EMBL" id="DWUW01000203">
    <property type="protein sequence ID" value="HJD31726.1"/>
    <property type="molecule type" value="Genomic_DNA"/>
</dbReference>
<dbReference type="CDD" id="cd01998">
    <property type="entry name" value="MnmA_TRMU-like"/>
    <property type="match status" value="1"/>
</dbReference>